<feature type="domain" description="Amidase" evidence="7">
    <location>
        <begin position="64"/>
        <end position="549"/>
    </location>
</feature>
<dbReference type="STRING" id="2070753.A0A3A2ZSP5"/>
<evidence type="ECO:0000256" key="5">
    <source>
        <dbReference type="PIRSR" id="PIRSR001221-1"/>
    </source>
</evidence>
<evidence type="ECO:0000256" key="6">
    <source>
        <dbReference type="PIRSR" id="PIRSR001221-2"/>
    </source>
</evidence>
<dbReference type="GO" id="GO:0004040">
    <property type="term" value="F:amidase activity"/>
    <property type="evidence" value="ECO:0007669"/>
    <property type="project" value="UniProtKB-EC"/>
</dbReference>
<dbReference type="EMBL" id="MVGC01000050">
    <property type="protein sequence ID" value="RJE25343.1"/>
    <property type="molecule type" value="Genomic_DNA"/>
</dbReference>
<evidence type="ECO:0000313" key="9">
    <source>
        <dbReference type="Proteomes" id="UP000266188"/>
    </source>
</evidence>
<feature type="active site" description="Charge relay system" evidence="5">
    <location>
        <position position="113"/>
    </location>
</feature>
<evidence type="ECO:0000256" key="4">
    <source>
        <dbReference type="ARBA" id="ARBA00022801"/>
    </source>
</evidence>
<dbReference type="Pfam" id="PF01425">
    <property type="entry name" value="Amidase"/>
    <property type="match status" value="1"/>
</dbReference>
<organism evidence="8 9">
    <name type="scientific">Aspergillus sclerotialis</name>
    <dbReference type="NCBI Taxonomy" id="2070753"/>
    <lineage>
        <taxon>Eukaryota</taxon>
        <taxon>Fungi</taxon>
        <taxon>Dikarya</taxon>
        <taxon>Ascomycota</taxon>
        <taxon>Pezizomycotina</taxon>
        <taxon>Eurotiomycetes</taxon>
        <taxon>Eurotiomycetidae</taxon>
        <taxon>Eurotiales</taxon>
        <taxon>Aspergillaceae</taxon>
        <taxon>Aspergillus</taxon>
        <taxon>Aspergillus subgen. Polypaecilum</taxon>
    </lineage>
</organism>
<sequence>MFPPFDYFTYLRVRDRKRKERANRFASLPPAYHAAYTAFDKDIINKPIQELVQDVQKTVVSPVDVLRTYGKVAVKAHDRTNCVTELLLPEAESWAQSEINLKGPLAGLPISLKDSIQVKGFDISLGYTRLAEKPYKEDGPLVRLLKDAGAVPYAKTALPITLLSFESANSLWGHCLNPHVPAYSPGGSTGGEGALLAMGGRIGIGSDVAGSVRVPAAWSGIYSLRCSTGRWPKAGINTSMAGQEGVPSVFSPMARTLNDLTYFTKSIIGMQPWKYDYSIHPITWREDQESEVKGRKLRIGLMSTDGVVPPTPAIARAVSTTVAALTAAGHTVSEISPPPTADPFTCLNLASQLINSDGCRTFNSHRYTGEPSDPGAAQLTRIANLPSFLRYLYYLYIRYIRRDSKWATVIGSLSHKSGVEQWKLVAKRESARATWHAWWDAEPQQYDFILCPVNATPALPHKAMRDAVSSCGYTFLWNFLDYSAGVIPVSHVDPAKDSLPAPYKKVLKGLGANNAIAKGAWMHYDAAKMAGLPTAIQVVGRRWSEEKVLGCMAVVEMALDEYKDPKTGEGGRYQMLEID</sequence>
<dbReference type="EC" id="3.5.1.4" evidence="3"/>
<dbReference type="SUPFAM" id="SSF75304">
    <property type="entry name" value="Amidase signature (AS) enzymes"/>
    <property type="match status" value="1"/>
</dbReference>
<dbReference type="InterPro" id="IPR023631">
    <property type="entry name" value="Amidase_dom"/>
</dbReference>
<keyword evidence="9" id="KW-1185">Reference proteome</keyword>
<dbReference type="PANTHER" id="PTHR46072">
    <property type="entry name" value="AMIDASE-RELATED-RELATED"/>
    <property type="match status" value="1"/>
</dbReference>
<protein>
    <recommendedName>
        <fullName evidence="3">amidase</fullName>
        <ecNumber evidence="3">3.5.1.4</ecNumber>
    </recommendedName>
</protein>
<feature type="binding site" evidence="6">
    <location>
        <position position="162"/>
    </location>
    <ligand>
        <name>substrate</name>
    </ligand>
</feature>
<comment type="catalytic activity">
    <reaction evidence="1">
        <text>a monocarboxylic acid amide + H2O = a monocarboxylate + NH4(+)</text>
        <dbReference type="Rhea" id="RHEA:12020"/>
        <dbReference type="ChEBI" id="CHEBI:15377"/>
        <dbReference type="ChEBI" id="CHEBI:28938"/>
        <dbReference type="ChEBI" id="CHEBI:35757"/>
        <dbReference type="ChEBI" id="CHEBI:83628"/>
        <dbReference type="EC" id="3.5.1.4"/>
    </reaction>
</comment>
<dbReference type="PIRSF" id="PIRSF001221">
    <property type="entry name" value="Amidase_fungi"/>
    <property type="match status" value="1"/>
</dbReference>
<feature type="active site" description="Acyl-ester intermediate" evidence="5">
    <location>
        <position position="211"/>
    </location>
</feature>
<dbReference type="Gene3D" id="3.90.1300.10">
    <property type="entry name" value="Amidase signature (AS) domain"/>
    <property type="match status" value="1"/>
</dbReference>
<dbReference type="Proteomes" id="UP000266188">
    <property type="component" value="Unassembled WGS sequence"/>
</dbReference>
<evidence type="ECO:0000256" key="2">
    <source>
        <dbReference type="ARBA" id="ARBA00009199"/>
    </source>
</evidence>
<name>A0A3A2ZSP5_9EURO</name>
<comment type="similarity">
    <text evidence="2">Belongs to the amidase family.</text>
</comment>
<comment type="caution">
    <text evidence="8">The sequence shown here is derived from an EMBL/GenBank/DDBJ whole genome shotgun (WGS) entry which is preliminary data.</text>
</comment>
<dbReference type="FunFam" id="3.90.1300.10:FF:000003">
    <property type="entry name" value="Amidase signature enzyme"/>
    <property type="match status" value="1"/>
</dbReference>
<dbReference type="PANTHER" id="PTHR46072:SF10">
    <property type="entry name" value="ACETAMIDASE"/>
    <property type="match status" value="1"/>
</dbReference>
<feature type="active site" description="Charge relay system" evidence="5">
    <location>
        <position position="188"/>
    </location>
</feature>
<proteinExistence type="inferred from homology"/>
<evidence type="ECO:0000256" key="1">
    <source>
        <dbReference type="ARBA" id="ARBA00001311"/>
    </source>
</evidence>
<evidence type="ECO:0000256" key="3">
    <source>
        <dbReference type="ARBA" id="ARBA00012922"/>
    </source>
</evidence>
<evidence type="ECO:0000259" key="7">
    <source>
        <dbReference type="Pfam" id="PF01425"/>
    </source>
</evidence>
<dbReference type="InterPro" id="IPR036928">
    <property type="entry name" value="AS_sf"/>
</dbReference>
<evidence type="ECO:0000313" key="8">
    <source>
        <dbReference type="EMBL" id="RJE25343.1"/>
    </source>
</evidence>
<feature type="binding site" evidence="6">
    <location>
        <begin position="208"/>
        <end position="211"/>
    </location>
    <ligand>
        <name>substrate</name>
    </ligand>
</feature>
<accession>A0A3A2ZSP5</accession>
<keyword evidence="4" id="KW-0378">Hydrolase</keyword>
<reference evidence="9" key="1">
    <citation type="submission" date="2017-02" db="EMBL/GenBank/DDBJ databases">
        <authorList>
            <person name="Tafer H."/>
            <person name="Lopandic K."/>
        </authorList>
    </citation>
    <scope>NUCLEOTIDE SEQUENCE [LARGE SCALE GENOMIC DNA]</scope>
    <source>
        <strain evidence="9">CBS 366.77</strain>
    </source>
</reference>
<dbReference type="AlphaFoldDB" id="A0A3A2ZSP5"/>
<feature type="binding site" evidence="6">
    <location>
        <position position="188"/>
    </location>
    <ligand>
        <name>substrate</name>
    </ligand>
</feature>
<dbReference type="OrthoDB" id="6428749at2759"/>
<gene>
    <name evidence="8" type="ORF">PHISCL_02306</name>
</gene>